<dbReference type="InterPro" id="IPR005807">
    <property type="entry name" value="SecE_bac"/>
</dbReference>
<evidence type="ECO:0000256" key="5">
    <source>
        <dbReference type="ARBA" id="ARBA00022989"/>
    </source>
</evidence>
<dbReference type="GO" id="GO:0008320">
    <property type="term" value="F:protein transmembrane transporter activity"/>
    <property type="evidence" value="ECO:0007669"/>
    <property type="project" value="InterPro"/>
</dbReference>
<evidence type="ECO:0000256" key="2">
    <source>
        <dbReference type="ARBA" id="ARBA00022448"/>
    </source>
</evidence>
<feature type="transmembrane region" description="Helical" evidence="8">
    <location>
        <begin position="35"/>
        <end position="56"/>
    </location>
</feature>
<sequence length="68" mass="7898">MVKKDKKKIKIPIVTFLDEVVTELRKTEWLSTKEVINLSITVLLSATILGFFLHFLDILFRHLISLIS</sequence>
<accession>A0A7C5URD2</accession>
<name>A0A7C5URD2_UNCC3</name>
<evidence type="ECO:0000313" key="9">
    <source>
        <dbReference type="EMBL" id="HHR91972.1"/>
    </source>
</evidence>
<dbReference type="Pfam" id="PF00584">
    <property type="entry name" value="SecE"/>
    <property type="match status" value="1"/>
</dbReference>
<dbReference type="GO" id="GO:0009306">
    <property type="term" value="P:protein secretion"/>
    <property type="evidence" value="ECO:0007669"/>
    <property type="project" value="InterPro"/>
</dbReference>
<keyword evidence="3 8" id="KW-0812">Transmembrane</keyword>
<keyword evidence="4" id="KW-0653">Protein transport</keyword>
<dbReference type="GO" id="GO:0006605">
    <property type="term" value="P:protein targeting"/>
    <property type="evidence" value="ECO:0007669"/>
    <property type="project" value="InterPro"/>
</dbReference>
<comment type="caution">
    <text evidence="9">The sequence shown here is derived from an EMBL/GenBank/DDBJ whole genome shotgun (WGS) entry which is preliminary data.</text>
</comment>
<gene>
    <name evidence="9" type="primary">secE</name>
    <name evidence="9" type="ORF">ENL96_00455</name>
</gene>
<proteinExistence type="predicted"/>
<dbReference type="AlphaFoldDB" id="A0A7C5URD2"/>
<evidence type="ECO:0000256" key="1">
    <source>
        <dbReference type="ARBA" id="ARBA00004370"/>
    </source>
</evidence>
<dbReference type="GO" id="GO:0016020">
    <property type="term" value="C:membrane"/>
    <property type="evidence" value="ECO:0007669"/>
    <property type="project" value="UniProtKB-SubCell"/>
</dbReference>
<keyword evidence="7 8" id="KW-0472">Membrane</keyword>
<evidence type="ECO:0000256" key="3">
    <source>
        <dbReference type="ARBA" id="ARBA00022692"/>
    </source>
</evidence>
<keyword evidence="2" id="KW-0813">Transport</keyword>
<dbReference type="Gene3D" id="1.20.5.1030">
    <property type="entry name" value="Preprotein translocase secy subunit"/>
    <property type="match status" value="1"/>
</dbReference>
<reference evidence="9" key="1">
    <citation type="journal article" date="2020" name="mSystems">
        <title>Genome- and Community-Level Interaction Insights into Carbon Utilization and Element Cycling Functions of Hydrothermarchaeota in Hydrothermal Sediment.</title>
        <authorList>
            <person name="Zhou Z."/>
            <person name="Liu Y."/>
            <person name="Xu W."/>
            <person name="Pan J."/>
            <person name="Luo Z.H."/>
            <person name="Li M."/>
        </authorList>
    </citation>
    <scope>NUCLEOTIDE SEQUENCE [LARGE SCALE GENOMIC DNA]</scope>
    <source>
        <strain evidence="9">SpSt-1042</strain>
    </source>
</reference>
<keyword evidence="5 8" id="KW-1133">Transmembrane helix</keyword>
<dbReference type="GO" id="GO:0006886">
    <property type="term" value="P:intracellular protein transport"/>
    <property type="evidence" value="ECO:0007669"/>
    <property type="project" value="InterPro"/>
</dbReference>
<comment type="subcellular location">
    <subcellularLocation>
        <location evidence="1">Membrane</location>
    </subcellularLocation>
</comment>
<dbReference type="InterPro" id="IPR038379">
    <property type="entry name" value="SecE_sf"/>
</dbReference>
<evidence type="ECO:0000256" key="7">
    <source>
        <dbReference type="ARBA" id="ARBA00023136"/>
    </source>
</evidence>
<keyword evidence="6" id="KW-0811">Translocation</keyword>
<protein>
    <submittedName>
        <fullName evidence="9">Preprotein translocase subunit SecE</fullName>
    </submittedName>
</protein>
<organism evidence="9">
    <name type="scientific">candidate division CPR3 bacterium</name>
    <dbReference type="NCBI Taxonomy" id="2268181"/>
    <lineage>
        <taxon>Bacteria</taxon>
        <taxon>Bacteria division CPR3</taxon>
    </lineage>
</organism>
<dbReference type="NCBIfam" id="TIGR00964">
    <property type="entry name" value="secE_bact"/>
    <property type="match status" value="1"/>
</dbReference>
<dbReference type="EMBL" id="DRVY01000015">
    <property type="protein sequence ID" value="HHR91972.1"/>
    <property type="molecule type" value="Genomic_DNA"/>
</dbReference>
<evidence type="ECO:0000256" key="4">
    <source>
        <dbReference type="ARBA" id="ARBA00022927"/>
    </source>
</evidence>
<evidence type="ECO:0000256" key="6">
    <source>
        <dbReference type="ARBA" id="ARBA00023010"/>
    </source>
</evidence>
<evidence type="ECO:0000256" key="8">
    <source>
        <dbReference type="SAM" id="Phobius"/>
    </source>
</evidence>
<dbReference type="InterPro" id="IPR001901">
    <property type="entry name" value="Translocase_SecE/Sec61-g"/>
</dbReference>